<evidence type="ECO:0000256" key="5">
    <source>
        <dbReference type="RuleBase" id="RU362125"/>
    </source>
</evidence>
<keyword evidence="5" id="KW-0560">Oxidoreductase</keyword>
<dbReference type="InterPro" id="IPR009100">
    <property type="entry name" value="AcylCoA_DH/oxidase_NM_dom_sf"/>
</dbReference>
<feature type="domain" description="Acyl-CoA dehydrogenase/oxidase C-terminal" evidence="6">
    <location>
        <begin position="228"/>
        <end position="375"/>
    </location>
</feature>
<dbReference type="InterPro" id="IPR046373">
    <property type="entry name" value="Acyl-CoA_Oxase/DH_mid-dom_sf"/>
</dbReference>
<reference evidence="9 10" key="1">
    <citation type="submission" date="2021-07" db="EMBL/GenBank/DDBJ databases">
        <title>Sphingomonas sp.</title>
        <authorList>
            <person name="Feng G."/>
            <person name="Li J."/>
            <person name="Pan M."/>
        </authorList>
    </citation>
    <scope>NUCLEOTIDE SEQUENCE [LARGE SCALE GENOMIC DNA]</scope>
    <source>
        <strain evidence="9 10">RRHST34</strain>
    </source>
</reference>
<name>A0ABS7BRU2_9SPHN</name>
<feature type="domain" description="Acyl-CoA dehydrogenase/oxidase N-terminal" evidence="8">
    <location>
        <begin position="9"/>
        <end position="117"/>
    </location>
</feature>
<dbReference type="PANTHER" id="PTHR43884:SF9">
    <property type="entry name" value="COMPLEX I ASSEMBLY FACTOR ACAD9, MITOCHONDRIAL"/>
    <property type="match status" value="1"/>
</dbReference>
<keyword evidence="3 5" id="KW-0285">Flavoprotein</keyword>
<evidence type="ECO:0000259" key="7">
    <source>
        <dbReference type="Pfam" id="PF02770"/>
    </source>
</evidence>
<proteinExistence type="inferred from homology"/>
<dbReference type="PANTHER" id="PTHR43884">
    <property type="entry name" value="ACYL-COA DEHYDROGENASE"/>
    <property type="match status" value="1"/>
</dbReference>
<evidence type="ECO:0000256" key="3">
    <source>
        <dbReference type="ARBA" id="ARBA00022630"/>
    </source>
</evidence>
<dbReference type="InterPro" id="IPR013786">
    <property type="entry name" value="AcylCoA_DH/ox_N"/>
</dbReference>
<evidence type="ECO:0000256" key="1">
    <source>
        <dbReference type="ARBA" id="ARBA00001974"/>
    </source>
</evidence>
<keyword evidence="4 5" id="KW-0274">FAD</keyword>
<evidence type="ECO:0000313" key="10">
    <source>
        <dbReference type="Proteomes" id="UP000759103"/>
    </source>
</evidence>
<dbReference type="InterPro" id="IPR036250">
    <property type="entry name" value="AcylCo_DH-like_C"/>
</dbReference>
<comment type="similarity">
    <text evidence="2 5">Belongs to the acyl-CoA dehydrogenase family.</text>
</comment>
<dbReference type="InterPro" id="IPR006089">
    <property type="entry name" value="Acyl-CoA_DH_CS"/>
</dbReference>
<evidence type="ECO:0000256" key="2">
    <source>
        <dbReference type="ARBA" id="ARBA00009347"/>
    </source>
</evidence>
<evidence type="ECO:0000259" key="6">
    <source>
        <dbReference type="Pfam" id="PF00441"/>
    </source>
</evidence>
<organism evidence="9 10">
    <name type="scientific">Sphingomonas citri</name>
    <dbReference type="NCBI Taxonomy" id="2862499"/>
    <lineage>
        <taxon>Bacteria</taxon>
        <taxon>Pseudomonadati</taxon>
        <taxon>Pseudomonadota</taxon>
        <taxon>Alphaproteobacteria</taxon>
        <taxon>Sphingomonadales</taxon>
        <taxon>Sphingomonadaceae</taxon>
        <taxon>Sphingomonas</taxon>
    </lineage>
</organism>
<dbReference type="SUPFAM" id="SSF47203">
    <property type="entry name" value="Acyl-CoA dehydrogenase C-terminal domain-like"/>
    <property type="match status" value="1"/>
</dbReference>
<comment type="caution">
    <text evidence="9">The sequence shown here is derived from an EMBL/GenBank/DDBJ whole genome shotgun (WGS) entry which is preliminary data.</text>
</comment>
<dbReference type="Pfam" id="PF02770">
    <property type="entry name" value="Acyl-CoA_dh_M"/>
    <property type="match status" value="1"/>
</dbReference>
<gene>
    <name evidence="9" type="ORF">KZ820_16260</name>
</gene>
<dbReference type="EMBL" id="JAHXZN010000006">
    <property type="protein sequence ID" value="MBW6532296.1"/>
    <property type="molecule type" value="Genomic_DNA"/>
</dbReference>
<dbReference type="Gene3D" id="1.10.540.10">
    <property type="entry name" value="Acyl-CoA dehydrogenase/oxidase, N-terminal domain"/>
    <property type="match status" value="1"/>
</dbReference>
<accession>A0ABS7BRU2</accession>
<keyword evidence="10" id="KW-1185">Reference proteome</keyword>
<dbReference type="InterPro" id="IPR006091">
    <property type="entry name" value="Acyl-CoA_Oxase/DH_mid-dom"/>
</dbReference>
<feature type="domain" description="Acyl-CoA oxidase/dehydrogenase middle" evidence="7">
    <location>
        <begin position="121"/>
        <end position="216"/>
    </location>
</feature>
<dbReference type="PIRSF" id="PIRSF016578">
    <property type="entry name" value="HsaA"/>
    <property type="match status" value="1"/>
</dbReference>
<dbReference type="Gene3D" id="2.40.110.10">
    <property type="entry name" value="Butyryl-CoA Dehydrogenase, subunit A, domain 2"/>
    <property type="match status" value="1"/>
</dbReference>
<comment type="cofactor">
    <cofactor evidence="1 5">
        <name>FAD</name>
        <dbReference type="ChEBI" id="CHEBI:57692"/>
    </cofactor>
</comment>
<dbReference type="Proteomes" id="UP000759103">
    <property type="component" value="Unassembled WGS sequence"/>
</dbReference>
<dbReference type="InterPro" id="IPR009075">
    <property type="entry name" value="AcylCo_DH/oxidase_C"/>
</dbReference>
<sequence length="381" mass="40535">MALDPDTVAALIDTVRRYVAERLRPLEAQVEADDAVPDAVVAEMRDMGLFGLSIAEDYGGLGLTMAEEARVAIEMGRTTPAFRSTFGTNVGIGSQGLVLAGTPEQKAEWLPRIATGEIVTSFALTEPGVGSDSGAVATRAVRDGDVYRLSGTKRYITNADRADLFTVMARTGDAPGGRGVSAFLVPRTLPGVSVGEPEKKMGQKGAKVADLHLDDVAAPVANRLGSEGEGFKIAMRVLDRGRLHIAAVCVGVAERLIADCVAYASERRQFGKAIAEHQLIQAMIADSKTEALAARALVLETAASKDAGIDVVLESAAAKYYASEMVGRVADRAVQIYGGAGYIADYGIERLYRDVRLFRIYEGTSQIQQLIIARETLKRGG</sequence>
<dbReference type="InterPro" id="IPR037069">
    <property type="entry name" value="AcylCoA_DH/ox_N_sf"/>
</dbReference>
<dbReference type="Pfam" id="PF02771">
    <property type="entry name" value="Acyl-CoA_dh_N"/>
    <property type="match status" value="1"/>
</dbReference>
<dbReference type="Pfam" id="PF00441">
    <property type="entry name" value="Acyl-CoA_dh_1"/>
    <property type="match status" value="1"/>
</dbReference>
<protein>
    <submittedName>
        <fullName evidence="9">Acyl-CoA dehydrogenase family protein</fullName>
    </submittedName>
</protein>
<evidence type="ECO:0000259" key="8">
    <source>
        <dbReference type="Pfam" id="PF02771"/>
    </source>
</evidence>
<dbReference type="RefSeq" id="WP_219749632.1">
    <property type="nucleotide sequence ID" value="NZ_JAHXZN010000006.1"/>
</dbReference>
<evidence type="ECO:0000256" key="4">
    <source>
        <dbReference type="ARBA" id="ARBA00022827"/>
    </source>
</evidence>
<dbReference type="Gene3D" id="1.20.140.10">
    <property type="entry name" value="Butyryl-CoA Dehydrogenase, subunit A, domain 3"/>
    <property type="match status" value="1"/>
</dbReference>
<dbReference type="PROSITE" id="PS00073">
    <property type="entry name" value="ACYL_COA_DH_2"/>
    <property type="match status" value="1"/>
</dbReference>
<dbReference type="SUPFAM" id="SSF56645">
    <property type="entry name" value="Acyl-CoA dehydrogenase NM domain-like"/>
    <property type="match status" value="1"/>
</dbReference>
<evidence type="ECO:0000313" key="9">
    <source>
        <dbReference type="EMBL" id="MBW6532296.1"/>
    </source>
</evidence>